<evidence type="ECO:0000313" key="2">
    <source>
        <dbReference type="EMBL" id="QGM98435.1"/>
    </source>
</evidence>
<feature type="region of interest" description="Disordered" evidence="1">
    <location>
        <begin position="16"/>
        <end position="35"/>
    </location>
</feature>
<dbReference type="NCBIfam" id="NF041817">
    <property type="entry name" value="Avs3b"/>
    <property type="match status" value="1"/>
</dbReference>
<feature type="compositionally biased region" description="Polar residues" evidence="1">
    <location>
        <begin position="16"/>
        <end position="33"/>
    </location>
</feature>
<sequence>MSGAVAISLMKAVKKMTTSESKQAPSSTSSAKTENFAPADSVLALGRKFVKELGLEESTDTLGRWMAHHVADLITKAEKVTGDEKSAAERECFAAILALWKHRSELPNGKRPFEELEPIMRAIESLDPENDMPRYYRAARPPKGEAAETSEQEKLLSLADGLDYSAKVLIGYCLAEAAGAALNKSKEWVKLATAIDGDGAPEIVIRFVSTAADVNKEPDPNEGIRSLLNDKVKRLRGFLGIAESLANTLEERLEALPPPKEELLDVEDCE</sequence>
<accession>A0A6B8M7Q8</accession>
<protein>
    <submittedName>
        <fullName evidence="2">Uncharacterized protein</fullName>
    </submittedName>
</protein>
<evidence type="ECO:0000313" key="3">
    <source>
        <dbReference type="Proteomes" id="UP000422569"/>
    </source>
</evidence>
<evidence type="ECO:0000256" key="1">
    <source>
        <dbReference type="SAM" id="MobiDB-lite"/>
    </source>
</evidence>
<reference evidence="2 3" key="1">
    <citation type="submission" date="2019-09" db="EMBL/GenBank/DDBJ databases">
        <title>Isolation and complete genome sequencing of Methylocystis species.</title>
        <authorList>
            <person name="Rumah B.L."/>
            <person name="Stead C.E."/>
            <person name="Stevens B.C."/>
            <person name="Minton N.P."/>
            <person name="Grosse-Honebrink A."/>
            <person name="Zhang Y."/>
        </authorList>
    </citation>
    <scope>NUCLEOTIDE SEQUENCE [LARGE SCALE GENOMIC DNA]</scope>
    <source>
        <strain evidence="2 3">BRCS2</strain>
    </source>
</reference>
<gene>
    <name evidence="2" type="ORF">F7D14_13750</name>
</gene>
<keyword evidence="3" id="KW-1185">Reference proteome</keyword>
<dbReference type="AlphaFoldDB" id="A0A6B8M7Q8"/>
<proteinExistence type="predicted"/>
<dbReference type="KEGG" id="mpar:F7D14_13750"/>
<name>A0A6B8M7Q8_9HYPH</name>
<dbReference type="Proteomes" id="UP000422569">
    <property type="component" value="Chromosome"/>
</dbReference>
<organism evidence="2 3">
    <name type="scientific">Methylocystis parvus</name>
    <dbReference type="NCBI Taxonomy" id="134"/>
    <lineage>
        <taxon>Bacteria</taxon>
        <taxon>Pseudomonadati</taxon>
        <taxon>Pseudomonadota</taxon>
        <taxon>Alphaproteobacteria</taxon>
        <taxon>Hyphomicrobiales</taxon>
        <taxon>Methylocystaceae</taxon>
        <taxon>Methylocystis</taxon>
    </lineage>
</organism>
<dbReference type="EMBL" id="CP044331">
    <property type="protein sequence ID" value="QGM98435.1"/>
    <property type="molecule type" value="Genomic_DNA"/>
</dbReference>